<dbReference type="EMBL" id="DRTB01000215">
    <property type="protein sequence ID" value="HHE04985.1"/>
    <property type="molecule type" value="Genomic_DNA"/>
</dbReference>
<feature type="non-terminal residue" evidence="2">
    <location>
        <position position="1"/>
    </location>
</feature>
<dbReference type="Pfam" id="PF00294">
    <property type="entry name" value="PfkB"/>
    <property type="match status" value="1"/>
</dbReference>
<protein>
    <submittedName>
        <fullName evidence="2">Sugar kinase</fullName>
    </submittedName>
</protein>
<accession>A0A7C5DB55</accession>
<sequence>EYKNIKKIAITIRESFSADYSGWSSVLNNRKEFFISKRYNIRDIIDRVGAGDAFAAGLIYGLNNFKRDNEALEFATAASCLKHSIPGDLPLLYLEEVINLMKSAGSGRIQR</sequence>
<dbReference type="InterPro" id="IPR029056">
    <property type="entry name" value="Ribokinase-like"/>
</dbReference>
<comment type="caution">
    <text evidence="2">The sequence shown here is derived from an EMBL/GenBank/DDBJ whole genome shotgun (WGS) entry which is preliminary data.</text>
</comment>
<name>A0A7C5DB55_UNCW3</name>
<dbReference type="Proteomes" id="UP000886110">
    <property type="component" value="Unassembled WGS sequence"/>
</dbReference>
<dbReference type="SUPFAM" id="SSF53613">
    <property type="entry name" value="Ribokinase-like"/>
    <property type="match status" value="1"/>
</dbReference>
<dbReference type="InterPro" id="IPR011611">
    <property type="entry name" value="PfkB_dom"/>
</dbReference>
<feature type="domain" description="Carbohydrate kinase PfkB" evidence="1">
    <location>
        <begin position="29"/>
        <end position="82"/>
    </location>
</feature>
<gene>
    <name evidence="2" type="ORF">ENL19_02860</name>
</gene>
<dbReference type="GO" id="GO:0016301">
    <property type="term" value="F:kinase activity"/>
    <property type="evidence" value="ECO:0007669"/>
    <property type="project" value="UniProtKB-KW"/>
</dbReference>
<reference evidence="2" key="1">
    <citation type="journal article" date="2020" name="mSystems">
        <title>Genome- and Community-Level Interaction Insights into Carbon Utilization and Element Cycling Functions of Hydrothermarchaeota in Hydrothermal Sediment.</title>
        <authorList>
            <person name="Zhou Z."/>
            <person name="Liu Y."/>
            <person name="Xu W."/>
            <person name="Pan J."/>
            <person name="Luo Z.H."/>
            <person name="Li M."/>
        </authorList>
    </citation>
    <scope>NUCLEOTIDE SEQUENCE [LARGE SCALE GENOMIC DNA]</scope>
    <source>
        <strain evidence="2">HyVt-74</strain>
    </source>
</reference>
<evidence type="ECO:0000259" key="1">
    <source>
        <dbReference type="Pfam" id="PF00294"/>
    </source>
</evidence>
<keyword evidence="2" id="KW-0808">Transferase</keyword>
<dbReference type="Gene3D" id="3.40.1190.20">
    <property type="match status" value="1"/>
</dbReference>
<keyword evidence="2" id="KW-0418">Kinase</keyword>
<organism evidence="2">
    <name type="scientific">candidate division WOR-3 bacterium</name>
    <dbReference type="NCBI Taxonomy" id="2052148"/>
    <lineage>
        <taxon>Bacteria</taxon>
        <taxon>Bacteria division WOR-3</taxon>
    </lineage>
</organism>
<evidence type="ECO:0000313" key="2">
    <source>
        <dbReference type="EMBL" id="HHE04985.1"/>
    </source>
</evidence>
<proteinExistence type="predicted"/>
<dbReference type="AlphaFoldDB" id="A0A7C5DB55"/>